<dbReference type="AlphaFoldDB" id="A0A517N3B1"/>
<keyword evidence="3" id="KW-1185">Reference proteome</keyword>
<dbReference type="KEGG" id="amob:HG15A2_49730"/>
<dbReference type="InterPro" id="IPR011006">
    <property type="entry name" value="CheY-like_superfamily"/>
</dbReference>
<accession>A0A517N3B1</accession>
<dbReference type="SUPFAM" id="SSF52172">
    <property type="entry name" value="CheY-like"/>
    <property type="match status" value="1"/>
</dbReference>
<evidence type="ECO:0000313" key="3">
    <source>
        <dbReference type="Proteomes" id="UP000319852"/>
    </source>
</evidence>
<reference evidence="2 3" key="1">
    <citation type="submission" date="2019-02" db="EMBL/GenBank/DDBJ databases">
        <title>Deep-cultivation of Planctomycetes and their phenomic and genomic characterization uncovers novel biology.</title>
        <authorList>
            <person name="Wiegand S."/>
            <person name="Jogler M."/>
            <person name="Boedeker C."/>
            <person name="Pinto D."/>
            <person name="Vollmers J."/>
            <person name="Rivas-Marin E."/>
            <person name="Kohn T."/>
            <person name="Peeters S.H."/>
            <person name="Heuer A."/>
            <person name="Rast P."/>
            <person name="Oberbeckmann S."/>
            <person name="Bunk B."/>
            <person name="Jeske O."/>
            <person name="Meyerdierks A."/>
            <person name="Storesund J.E."/>
            <person name="Kallscheuer N."/>
            <person name="Luecker S."/>
            <person name="Lage O.M."/>
            <person name="Pohl T."/>
            <person name="Merkel B.J."/>
            <person name="Hornburger P."/>
            <person name="Mueller R.-W."/>
            <person name="Bruemmer F."/>
            <person name="Labrenz M."/>
            <person name="Spormann A.M."/>
            <person name="Op den Camp H."/>
            <person name="Overmann J."/>
            <person name="Amann R."/>
            <person name="Jetten M.S.M."/>
            <person name="Mascher T."/>
            <person name="Medema M.H."/>
            <person name="Devos D.P."/>
            <person name="Kaster A.-K."/>
            <person name="Ovreas L."/>
            <person name="Rohde M."/>
            <person name="Galperin M.Y."/>
            <person name="Jogler C."/>
        </authorList>
    </citation>
    <scope>NUCLEOTIDE SEQUENCE [LARGE SCALE GENOMIC DNA]</scope>
    <source>
        <strain evidence="2 3">HG15A2</strain>
    </source>
</reference>
<proteinExistence type="predicted"/>
<name>A0A517N3B1_9BACT</name>
<protein>
    <submittedName>
        <fullName evidence="2">Uncharacterized protein</fullName>
    </submittedName>
</protein>
<evidence type="ECO:0000256" key="1">
    <source>
        <dbReference type="SAM" id="MobiDB-lite"/>
    </source>
</evidence>
<dbReference type="EMBL" id="CP036263">
    <property type="protein sequence ID" value="QDT01626.1"/>
    <property type="molecule type" value="Genomic_DNA"/>
</dbReference>
<gene>
    <name evidence="2" type="ORF">HG15A2_49730</name>
</gene>
<feature type="region of interest" description="Disordered" evidence="1">
    <location>
        <begin position="768"/>
        <end position="793"/>
    </location>
</feature>
<evidence type="ECO:0000313" key="2">
    <source>
        <dbReference type="EMBL" id="QDT01626.1"/>
    </source>
</evidence>
<organism evidence="2 3">
    <name type="scientific">Adhaeretor mobilis</name>
    <dbReference type="NCBI Taxonomy" id="1930276"/>
    <lineage>
        <taxon>Bacteria</taxon>
        <taxon>Pseudomonadati</taxon>
        <taxon>Planctomycetota</taxon>
        <taxon>Planctomycetia</taxon>
        <taxon>Pirellulales</taxon>
        <taxon>Lacipirellulaceae</taxon>
        <taxon>Adhaeretor</taxon>
    </lineage>
</organism>
<sequence length="793" mass="85525">MCSIFNPTARAGGYCCTHFLVGTFAERKNMASTRLLTLFVASLLGGATFATEIPGVDFVPVELTLDASQNPAVAAVLEQDRDTPAEKLRVVMTLLDLGYPGTAEPILNELSKANLDAKTLIELSDRFGSARLVRIVRQSREPALRATPAFRTAAAELVQNILDAAAERARDPQRLAKLIEQLSDKSEVIQREARSDLSVGGEPALTACFNALGATEEEDLRAQLLTTLALMRPAVEAPTLAVLAEGEGLVQRDAAELAGHLRIDAALPYLALLSVRGDNPPASQAARNALLKWSLPLPSSDEAFELARRDLTAMRKSPPTVLDSPQADPLSGGSPWWNWDSQTKQLTKTELAARPLRIRSAARLARALTWGGMPVAGDLRETLLLLSWEEAGVTGERLSDDLKPWIESLSVDELNSMLAEAIKREYYAGAVICIEMLGERGDTNALVTGTHQPTALAAALASPQRAVRFAALQAVMKLAPGRRFPGSSHVAPTLWYFATSAGDPVALAGGSTVAHANEWAGSLRGLGYDATPAVNGRGLLLAAFDRSRSSRLAIVLLDANLDRPNMRETLYQLRSNPALRNVPVAVLSPGDRLREMEPLARAHSNLLVEPRLTGAEAMERLVQRLQTASGPQLPSAEVRMAQAKYALETVTKLLLEGHAYDELIRDSAVVSGTLYDPALTEASLDVLTNLGTQMSQLALADYASSRTQTVQQRRAAQAGFAESVDHFGLQLTRTQLLRQYDRYNESEGSDAESQAVLSGLLDVIESRARRRKRVEPSNSVQAESIPAGSATKP</sequence>
<dbReference type="Proteomes" id="UP000319852">
    <property type="component" value="Chromosome"/>
</dbReference>